<keyword evidence="1" id="KW-0238">DNA-binding</keyword>
<protein>
    <submittedName>
        <fullName evidence="3">Helix-turn-helix domain-containing protein</fullName>
    </submittedName>
</protein>
<dbReference type="Gene3D" id="1.10.260.40">
    <property type="entry name" value="lambda repressor-like DNA-binding domains"/>
    <property type="match status" value="1"/>
</dbReference>
<dbReference type="Pfam" id="PF01381">
    <property type="entry name" value="HTH_3"/>
    <property type="match status" value="1"/>
</dbReference>
<dbReference type="PROSITE" id="PS50943">
    <property type="entry name" value="HTH_CROC1"/>
    <property type="match status" value="1"/>
</dbReference>
<name>A0ABR7DC17_9CLOT</name>
<evidence type="ECO:0000313" key="3">
    <source>
        <dbReference type="EMBL" id="MBC5628944.1"/>
    </source>
</evidence>
<dbReference type="Proteomes" id="UP000596929">
    <property type="component" value="Unassembled WGS sequence"/>
</dbReference>
<organism evidence="3 4">
    <name type="scientific">Clostridium hominis</name>
    <dbReference type="NCBI Taxonomy" id="2763036"/>
    <lineage>
        <taxon>Bacteria</taxon>
        <taxon>Bacillati</taxon>
        <taxon>Bacillota</taxon>
        <taxon>Clostridia</taxon>
        <taxon>Eubacteriales</taxon>
        <taxon>Clostridiaceae</taxon>
        <taxon>Clostridium</taxon>
    </lineage>
</organism>
<dbReference type="Pfam" id="PF18931">
    <property type="entry name" value="DUF5680"/>
    <property type="match status" value="1"/>
</dbReference>
<dbReference type="RefSeq" id="WP_186859859.1">
    <property type="nucleotide sequence ID" value="NZ_JACOOO010000016.1"/>
</dbReference>
<dbReference type="PANTHER" id="PTHR46558">
    <property type="entry name" value="TRACRIPTIONAL REGULATORY PROTEIN-RELATED-RELATED"/>
    <property type="match status" value="1"/>
</dbReference>
<keyword evidence="4" id="KW-1185">Reference proteome</keyword>
<reference evidence="3 4" key="1">
    <citation type="submission" date="2020-08" db="EMBL/GenBank/DDBJ databases">
        <title>Genome public.</title>
        <authorList>
            <person name="Liu C."/>
            <person name="Sun Q."/>
        </authorList>
    </citation>
    <scope>NUCLEOTIDE SEQUENCE [LARGE SCALE GENOMIC DNA]</scope>
    <source>
        <strain evidence="3 4">NSJ-6</strain>
    </source>
</reference>
<dbReference type="InterPro" id="IPR010982">
    <property type="entry name" value="Lambda_DNA-bd_dom_sf"/>
</dbReference>
<dbReference type="PANTHER" id="PTHR46558:SF11">
    <property type="entry name" value="HTH-TYPE TRANSCRIPTIONAL REGULATOR XRE"/>
    <property type="match status" value="1"/>
</dbReference>
<feature type="domain" description="HTH cro/C1-type" evidence="2">
    <location>
        <begin position="7"/>
        <end position="61"/>
    </location>
</feature>
<comment type="caution">
    <text evidence="3">The sequence shown here is derived from an EMBL/GenBank/DDBJ whole genome shotgun (WGS) entry which is preliminary data.</text>
</comment>
<evidence type="ECO:0000259" key="2">
    <source>
        <dbReference type="PROSITE" id="PS50943"/>
    </source>
</evidence>
<gene>
    <name evidence="3" type="ORF">H8S20_08570</name>
</gene>
<sequence length="225" mass="25659">MNFNDKLQKLRKDKGLSQEALAELVNVSRQAVAKWELGCSYPDIDNLITLSEIFKVSIDKLLKPSDECSLNTDNTSEFESSELLIKFLCRAKKSTYAGKGPKSPSSRPNSHDLQYNEDNLLYIDTFLGGESFAGEEGLWIDSTPVWSMNYMGRVLSEEFSGSFLKEVLSLVPEDNPYRGPIVYENGDYKYHCIVNGSFEWFNGYEEIFYKDKKVFECMFHGGLVK</sequence>
<dbReference type="SMART" id="SM00530">
    <property type="entry name" value="HTH_XRE"/>
    <property type="match status" value="1"/>
</dbReference>
<dbReference type="CDD" id="cd00093">
    <property type="entry name" value="HTH_XRE"/>
    <property type="match status" value="1"/>
</dbReference>
<proteinExistence type="predicted"/>
<evidence type="ECO:0000256" key="1">
    <source>
        <dbReference type="ARBA" id="ARBA00023125"/>
    </source>
</evidence>
<evidence type="ECO:0000313" key="4">
    <source>
        <dbReference type="Proteomes" id="UP000596929"/>
    </source>
</evidence>
<dbReference type="SUPFAM" id="SSF47413">
    <property type="entry name" value="lambda repressor-like DNA-binding domains"/>
    <property type="match status" value="1"/>
</dbReference>
<dbReference type="InterPro" id="IPR001387">
    <property type="entry name" value="Cro/C1-type_HTH"/>
</dbReference>
<dbReference type="EMBL" id="JACOOO010000016">
    <property type="protein sequence ID" value="MBC5628944.1"/>
    <property type="molecule type" value="Genomic_DNA"/>
</dbReference>
<dbReference type="InterPro" id="IPR043735">
    <property type="entry name" value="DUF5680"/>
</dbReference>
<accession>A0ABR7DC17</accession>